<dbReference type="SUPFAM" id="SSF48371">
    <property type="entry name" value="ARM repeat"/>
    <property type="match status" value="1"/>
</dbReference>
<evidence type="ECO:0000313" key="1">
    <source>
        <dbReference type="EMBL" id="RLV81009.1"/>
    </source>
</evidence>
<name>A0A0A0NIM8_STRRN</name>
<dbReference type="Gene3D" id="1.25.10.10">
    <property type="entry name" value="Leucine-rich Repeat Variant"/>
    <property type="match status" value="1"/>
</dbReference>
<gene>
    <name evidence="1" type="ORF">D3C57_121530</name>
</gene>
<dbReference type="STRING" id="1343740.M271_22055"/>
<protein>
    <recommendedName>
        <fullName evidence="3">HEAT repeat domain-containing protein</fullName>
    </recommendedName>
</protein>
<comment type="caution">
    <text evidence="1">The sequence shown here is derived from an EMBL/GenBank/DDBJ whole genome shotgun (WGS) entry which is preliminary data.</text>
</comment>
<evidence type="ECO:0000313" key="2">
    <source>
        <dbReference type="Proteomes" id="UP000281594"/>
    </source>
</evidence>
<dbReference type="InterPro" id="IPR011989">
    <property type="entry name" value="ARM-like"/>
</dbReference>
<accession>A0A0A0NIM8</accession>
<proteinExistence type="predicted"/>
<dbReference type="RefSeq" id="WP_020869369.1">
    <property type="nucleotide sequence ID" value="NC_022785.1"/>
</dbReference>
<dbReference type="eggNOG" id="COG1413">
    <property type="taxonomic scope" value="Bacteria"/>
</dbReference>
<dbReference type="Proteomes" id="UP000281594">
    <property type="component" value="Unassembled WGS sequence"/>
</dbReference>
<dbReference type="KEGG" id="src:M271_22055"/>
<evidence type="ECO:0008006" key="3">
    <source>
        <dbReference type="Google" id="ProtNLM"/>
    </source>
</evidence>
<dbReference type="InterPro" id="IPR016024">
    <property type="entry name" value="ARM-type_fold"/>
</dbReference>
<organism evidence="1 2">
    <name type="scientific">Streptomyces rapamycinicus (strain ATCC 29253 / DSM 41530 / NRRL 5491 / AYB-994)</name>
    <name type="common">Streptomyces hygroscopicus (strain ATCC 29253)</name>
    <dbReference type="NCBI Taxonomy" id="1343740"/>
    <lineage>
        <taxon>Bacteria</taxon>
        <taxon>Bacillati</taxon>
        <taxon>Actinomycetota</taxon>
        <taxon>Actinomycetes</taxon>
        <taxon>Kitasatosporales</taxon>
        <taxon>Streptomycetaceae</taxon>
        <taxon>Streptomyces</taxon>
        <taxon>Streptomyces violaceusniger group</taxon>
    </lineage>
</organism>
<dbReference type="HOGENOM" id="CLU_193081_0_0_11"/>
<dbReference type="Pfam" id="PF13646">
    <property type="entry name" value="HEAT_2"/>
    <property type="match status" value="1"/>
</dbReference>
<reference evidence="1 2" key="1">
    <citation type="journal article" date="2018" name="J. Biol. Chem.">
        <title>Discovery of the actinoplanic acid pathway in Streptomyces rapamycinicus reveals a genetically conserved synergism with rapamycin.</title>
        <authorList>
            <person name="Mrak P."/>
            <person name="Krastel P."/>
            <person name="Pivk Lukancic P."/>
            <person name="Tao J."/>
            <person name="Pistorius D."/>
            <person name="Moore C.M."/>
        </authorList>
    </citation>
    <scope>NUCLEOTIDE SEQUENCE [LARGE SCALE GENOMIC DNA]</scope>
    <source>
        <strain evidence="1 2">NRRL 5491</strain>
    </source>
</reference>
<sequence length="84" mass="8428">MAALGDTAWQVRKGAATALSAAAPGLGVPALTRALADPHADVRKAAVLALLPLAEREPGAREALASVRSDPDADVRAYAAKATA</sequence>
<dbReference type="EMBL" id="QYCY01000001">
    <property type="protein sequence ID" value="RLV81009.1"/>
    <property type="molecule type" value="Genomic_DNA"/>
</dbReference>
<dbReference type="AlphaFoldDB" id="A0A0A0NIM8"/>